<gene>
    <name evidence="2" type="ORF">HKX40_07305</name>
</gene>
<dbReference type="Proteomes" id="UP000541421">
    <property type="component" value="Unassembled WGS sequence"/>
</dbReference>
<dbReference type="Pfam" id="PF01841">
    <property type="entry name" value="Transglut_core"/>
    <property type="match status" value="1"/>
</dbReference>
<dbReference type="SUPFAM" id="SSF54001">
    <property type="entry name" value="Cysteine proteinases"/>
    <property type="match status" value="1"/>
</dbReference>
<dbReference type="AlphaFoldDB" id="A0A7Y4LCD5"/>
<dbReference type="PANTHER" id="PTHR33490">
    <property type="entry name" value="BLR5614 PROTEIN-RELATED"/>
    <property type="match status" value="1"/>
</dbReference>
<dbReference type="InterPro" id="IPR013589">
    <property type="entry name" value="Bac_transglu_N"/>
</dbReference>
<comment type="caution">
    <text evidence="2">The sequence shown here is derived from an EMBL/GenBank/DDBJ whole genome shotgun (WGS) entry which is preliminary data.</text>
</comment>
<protein>
    <submittedName>
        <fullName evidence="2">Transglutaminase family protein</fullName>
    </submittedName>
</protein>
<dbReference type="Gene3D" id="3.10.620.30">
    <property type="match status" value="1"/>
</dbReference>
<dbReference type="InterPro" id="IPR002931">
    <property type="entry name" value="Transglutaminase-like"/>
</dbReference>
<dbReference type="Pfam" id="PF08379">
    <property type="entry name" value="Bact_transglu_N"/>
    <property type="match status" value="1"/>
</dbReference>
<dbReference type="RefSeq" id="WP_171588923.1">
    <property type="nucleotide sequence ID" value="NZ_JABGBO010000007.1"/>
</dbReference>
<dbReference type="SMART" id="SM00460">
    <property type="entry name" value="TGc"/>
    <property type="match status" value="1"/>
</dbReference>
<name>A0A7Y4LCD5_9BURK</name>
<feature type="domain" description="Transglutaminase-like" evidence="1">
    <location>
        <begin position="154"/>
        <end position="216"/>
    </location>
</feature>
<accession>A0A7Y4LCD5</accession>
<evidence type="ECO:0000313" key="2">
    <source>
        <dbReference type="EMBL" id="NOL49941.1"/>
    </source>
</evidence>
<dbReference type="EMBL" id="JABGBO010000007">
    <property type="protein sequence ID" value="NOL49941.1"/>
    <property type="molecule type" value="Genomic_DNA"/>
</dbReference>
<organism evidence="2 3">
    <name type="scientific">Pelistega europaea</name>
    <dbReference type="NCBI Taxonomy" id="106147"/>
    <lineage>
        <taxon>Bacteria</taxon>
        <taxon>Pseudomonadati</taxon>
        <taxon>Pseudomonadota</taxon>
        <taxon>Betaproteobacteria</taxon>
        <taxon>Burkholderiales</taxon>
        <taxon>Alcaligenaceae</taxon>
        <taxon>Pelistega</taxon>
    </lineage>
</organism>
<evidence type="ECO:0000259" key="1">
    <source>
        <dbReference type="SMART" id="SM00460"/>
    </source>
</evidence>
<dbReference type="PANTHER" id="PTHR33490:SF6">
    <property type="entry name" value="SLL1049 PROTEIN"/>
    <property type="match status" value="1"/>
</dbReference>
<dbReference type="InterPro" id="IPR038765">
    <property type="entry name" value="Papain-like_cys_pep_sf"/>
</dbReference>
<evidence type="ECO:0000313" key="3">
    <source>
        <dbReference type="Proteomes" id="UP000541421"/>
    </source>
</evidence>
<reference evidence="2 3" key="1">
    <citation type="submission" date="2020-05" db="EMBL/GenBank/DDBJ databases">
        <authorList>
            <person name="Niu N."/>
        </authorList>
    </citation>
    <scope>NUCLEOTIDE SEQUENCE [LARGE SCALE GENOMIC DNA]</scope>
    <source>
        <strain evidence="2 3">LMG10982</strain>
    </source>
</reference>
<keyword evidence="3" id="KW-1185">Reference proteome</keyword>
<proteinExistence type="predicted"/>
<sequence>MKITIHHETRYSYDTPAKRSIQLLRVTPQTFAGQKVLSWCLTVPHLGSEFFDGYGNFCTLMSIHEPHDSLIIQADGEVEIDESREYIEDNRTPAALFLRDTPLTRCTGQIRALAETHLAQGITREALENYSADILARMPYTPGSTTVSTSAADAFILGKGVCQDHTHVFLAGARAFGVPTRYVSGYLYTDSTHHLASHAWAEAYLDGKWYVFDVSNQIFTPSLHVQIAVGLDYNDAAPVRGVRVGGGPERMDYHVQVQSDQ</sequence>